<proteinExistence type="inferred from homology"/>
<organism evidence="14 15">
    <name type="scientific">Ignelater luminosus</name>
    <name type="common">Cucubano</name>
    <name type="synonym">Pyrophorus luminosus</name>
    <dbReference type="NCBI Taxonomy" id="2038154"/>
    <lineage>
        <taxon>Eukaryota</taxon>
        <taxon>Metazoa</taxon>
        <taxon>Ecdysozoa</taxon>
        <taxon>Arthropoda</taxon>
        <taxon>Hexapoda</taxon>
        <taxon>Insecta</taxon>
        <taxon>Pterygota</taxon>
        <taxon>Neoptera</taxon>
        <taxon>Endopterygota</taxon>
        <taxon>Coleoptera</taxon>
        <taxon>Polyphaga</taxon>
        <taxon>Elateriformia</taxon>
        <taxon>Elateroidea</taxon>
        <taxon>Elateridae</taxon>
        <taxon>Agrypninae</taxon>
        <taxon>Pyrophorini</taxon>
        <taxon>Ignelater</taxon>
    </lineage>
</organism>
<dbReference type="SMART" id="SM00692">
    <property type="entry name" value="DM3"/>
    <property type="match status" value="1"/>
</dbReference>
<reference evidence="14" key="1">
    <citation type="submission" date="2019-08" db="EMBL/GenBank/DDBJ databases">
        <title>The genome of the North American firefly Photinus pyralis.</title>
        <authorList>
            <consortium name="Photinus pyralis genome working group"/>
            <person name="Fallon T.R."/>
            <person name="Sander Lower S.E."/>
            <person name="Weng J.-K."/>
        </authorList>
    </citation>
    <scope>NUCLEOTIDE SEQUENCE</scope>
    <source>
        <strain evidence="14">TRF0915ILg1</strain>
        <tissue evidence="14">Whole body</tissue>
    </source>
</reference>
<protein>
    <recommendedName>
        <fullName evidence="13">THAP-type domain-containing protein</fullName>
    </recommendedName>
</protein>
<evidence type="ECO:0000256" key="2">
    <source>
        <dbReference type="ARBA" id="ARBA00006177"/>
    </source>
</evidence>
<evidence type="ECO:0000256" key="11">
    <source>
        <dbReference type="ARBA" id="ARBA00023306"/>
    </source>
</evidence>
<dbReference type="InterPro" id="IPR006612">
    <property type="entry name" value="THAP_Znf"/>
</dbReference>
<dbReference type="SMART" id="SM00980">
    <property type="entry name" value="THAP"/>
    <property type="match status" value="1"/>
</dbReference>
<evidence type="ECO:0000313" key="14">
    <source>
        <dbReference type="EMBL" id="KAF2892963.1"/>
    </source>
</evidence>
<evidence type="ECO:0000256" key="3">
    <source>
        <dbReference type="ARBA" id="ARBA00022723"/>
    </source>
</evidence>
<dbReference type="InterPro" id="IPR026516">
    <property type="entry name" value="THAP1/10"/>
</dbReference>
<dbReference type="GO" id="GO:0008270">
    <property type="term" value="F:zinc ion binding"/>
    <property type="evidence" value="ECO:0007669"/>
    <property type="project" value="UniProtKB-KW"/>
</dbReference>
<dbReference type="InterPro" id="IPR038441">
    <property type="entry name" value="THAP_Znf_sf"/>
</dbReference>
<evidence type="ECO:0000256" key="6">
    <source>
        <dbReference type="ARBA" id="ARBA00023015"/>
    </source>
</evidence>
<evidence type="ECO:0000256" key="5">
    <source>
        <dbReference type="ARBA" id="ARBA00022833"/>
    </source>
</evidence>
<evidence type="ECO:0000259" key="13">
    <source>
        <dbReference type="PROSITE" id="PS50950"/>
    </source>
</evidence>
<evidence type="ECO:0000256" key="7">
    <source>
        <dbReference type="ARBA" id="ARBA00023054"/>
    </source>
</evidence>
<evidence type="ECO:0000256" key="1">
    <source>
        <dbReference type="ARBA" id="ARBA00004642"/>
    </source>
</evidence>
<dbReference type="GO" id="GO:0043565">
    <property type="term" value="F:sequence-specific DNA binding"/>
    <property type="evidence" value="ECO:0007669"/>
    <property type="project" value="InterPro"/>
</dbReference>
<dbReference type="Proteomes" id="UP000801492">
    <property type="component" value="Unassembled WGS sequence"/>
</dbReference>
<dbReference type="EMBL" id="VTPC01008325">
    <property type="protein sequence ID" value="KAF2892963.1"/>
    <property type="molecule type" value="Genomic_DNA"/>
</dbReference>
<dbReference type="PANTHER" id="PTHR46600">
    <property type="entry name" value="THAP DOMAIN-CONTAINING"/>
    <property type="match status" value="1"/>
</dbReference>
<evidence type="ECO:0000256" key="9">
    <source>
        <dbReference type="ARBA" id="ARBA00023163"/>
    </source>
</evidence>
<comment type="similarity">
    <text evidence="2">Belongs to the THAP1 family.</text>
</comment>
<keyword evidence="6" id="KW-0805">Transcription regulation</keyword>
<dbReference type="Pfam" id="PF05485">
    <property type="entry name" value="THAP"/>
    <property type="match status" value="1"/>
</dbReference>
<sequence length="280" mass="32697">MPVVCCVPNCDSNRSRHGPYVTVFRFPTNDKVKSHWEKAIGNNYKATPSSRICIKHFEDKYFRGTSANSRVLLGRSAVPTLFMPKLIFEEPYLTFEYLCKNYKQLISDKDYYANITDDLICFYKIDCTAVPTITSSIKIFKNMEFEIFKRDKILPRNLNIRFKRIDEKEQLLYILQSLEVFKEDENNLLAADTVAKIIESLNHIAKLYPDHKRKIDFLTDQITNLINLKLTYRSTTISEACCIFQQFPSAYNYLRDQNILVLPTSRYLKSILANELNGTF</sequence>
<keyword evidence="15" id="KW-1185">Reference proteome</keyword>
<keyword evidence="5" id="KW-0862">Zinc</keyword>
<keyword evidence="8 12" id="KW-0238">DNA-binding</keyword>
<dbReference type="SUPFAM" id="SSF57716">
    <property type="entry name" value="Glucocorticoid receptor-like (DNA-binding domain)"/>
    <property type="match status" value="1"/>
</dbReference>
<dbReference type="PANTHER" id="PTHR46600:SF1">
    <property type="entry name" value="THAP DOMAIN-CONTAINING PROTEIN 1"/>
    <property type="match status" value="1"/>
</dbReference>
<dbReference type="PROSITE" id="PS50950">
    <property type="entry name" value="ZF_THAP"/>
    <property type="match status" value="1"/>
</dbReference>
<dbReference type="GO" id="GO:0005654">
    <property type="term" value="C:nucleoplasm"/>
    <property type="evidence" value="ECO:0007669"/>
    <property type="project" value="UniProtKB-SubCell"/>
</dbReference>
<evidence type="ECO:0000256" key="4">
    <source>
        <dbReference type="ARBA" id="ARBA00022771"/>
    </source>
</evidence>
<keyword evidence="4 12" id="KW-0863">Zinc-finger</keyword>
<evidence type="ECO:0000256" key="8">
    <source>
        <dbReference type="ARBA" id="ARBA00023125"/>
    </source>
</evidence>
<keyword evidence="3" id="KW-0479">Metal-binding</keyword>
<evidence type="ECO:0000313" key="15">
    <source>
        <dbReference type="Proteomes" id="UP000801492"/>
    </source>
</evidence>
<keyword evidence="11" id="KW-0131">Cell cycle</keyword>
<keyword evidence="7" id="KW-0175">Coiled coil</keyword>
<feature type="domain" description="THAP-type" evidence="13">
    <location>
        <begin position="1"/>
        <end position="82"/>
    </location>
</feature>
<keyword evidence="10" id="KW-0539">Nucleus</keyword>
<name>A0A8K0GC74_IGNLU</name>
<evidence type="ECO:0000256" key="12">
    <source>
        <dbReference type="PROSITE-ProRule" id="PRU00309"/>
    </source>
</evidence>
<dbReference type="AlphaFoldDB" id="A0A8K0GC74"/>
<gene>
    <name evidence="14" type="ORF">ILUMI_13211</name>
</gene>
<comment type="subcellular location">
    <subcellularLocation>
        <location evidence="1">Nucleus</location>
        <location evidence="1">Nucleoplasm</location>
    </subcellularLocation>
</comment>
<dbReference type="Gene3D" id="6.20.210.20">
    <property type="entry name" value="THAP domain"/>
    <property type="match status" value="1"/>
</dbReference>
<dbReference type="OrthoDB" id="7312725at2759"/>
<evidence type="ECO:0000256" key="10">
    <source>
        <dbReference type="ARBA" id="ARBA00023242"/>
    </source>
</evidence>
<comment type="caution">
    <text evidence="14">The sequence shown here is derived from an EMBL/GenBank/DDBJ whole genome shotgun (WGS) entry which is preliminary data.</text>
</comment>
<keyword evidence="9" id="KW-0804">Transcription</keyword>
<accession>A0A8K0GC74</accession>